<dbReference type="Pfam" id="PF01451">
    <property type="entry name" value="LMWPc"/>
    <property type="match status" value="1"/>
</dbReference>
<dbReference type="PANTHER" id="PTHR11717">
    <property type="entry name" value="LOW MOLECULAR WEIGHT PROTEIN TYROSINE PHOSPHATASE"/>
    <property type="match status" value="1"/>
</dbReference>
<dbReference type="SUPFAM" id="SSF52788">
    <property type="entry name" value="Phosphotyrosine protein phosphatases I"/>
    <property type="match status" value="1"/>
</dbReference>
<dbReference type="InterPro" id="IPR050438">
    <property type="entry name" value="LMW_PTPase"/>
</dbReference>
<dbReference type="EMBL" id="JAZGJQ010000003">
    <property type="protein sequence ID" value="MEE6147201.1"/>
    <property type="molecule type" value="Genomic_DNA"/>
</dbReference>
<keyword evidence="7" id="KW-1185">Reference proteome</keyword>
<dbReference type="Proteomes" id="UP001332931">
    <property type="component" value="Unassembled WGS sequence"/>
</dbReference>
<name>A0ABU7R9B8_9ACTN</name>
<dbReference type="InterPro" id="IPR023485">
    <property type="entry name" value="Ptyr_pPase"/>
</dbReference>
<dbReference type="CDD" id="cd16343">
    <property type="entry name" value="LMWPTP"/>
    <property type="match status" value="1"/>
</dbReference>
<gene>
    <name evidence="6" type="ORF">VXJ25_04225</name>
</gene>
<dbReference type="GO" id="GO:0004725">
    <property type="term" value="F:protein tyrosine phosphatase activity"/>
    <property type="evidence" value="ECO:0007669"/>
    <property type="project" value="UniProtKB-EC"/>
</dbReference>
<evidence type="ECO:0000256" key="4">
    <source>
        <dbReference type="ARBA" id="ARBA00022912"/>
    </source>
</evidence>
<dbReference type="PRINTS" id="PR00719">
    <property type="entry name" value="LMWPTPASE"/>
</dbReference>
<dbReference type="InterPro" id="IPR036196">
    <property type="entry name" value="Ptyr_pPase_sf"/>
</dbReference>
<dbReference type="RefSeq" id="WP_330958093.1">
    <property type="nucleotide sequence ID" value="NZ_JAZGJQ010000003.1"/>
</dbReference>
<comment type="caution">
    <text evidence="6">The sequence shown here is derived from an EMBL/GenBank/DDBJ whole genome shotgun (WGS) entry which is preliminary data.</text>
</comment>
<protein>
    <recommendedName>
        <fullName evidence="2">protein-tyrosine-phosphatase</fullName>
        <ecNumber evidence="2">3.1.3.48</ecNumber>
    </recommendedName>
</protein>
<evidence type="ECO:0000313" key="7">
    <source>
        <dbReference type="Proteomes" id="UP001332931"/>
    </source>
</evidence>
<feature type="domain" description="Phosphotyrosine protein phosphatase I" evidence="5">
    <location>
        <begin position="2"/>
        <end position="170"/>
    </location>
</feature>
<keyword evidence="4" id="KW-0904">Protein phosphatase</keyword>
<sequence length="173" mass="19301">MHRILFVCHGNICRSTMAEYVMRELAGRAGVRERVLVDSAATSQEEIGNDVHPGTRQVLAREGIPCGHHRSRQMGPADYERFDYLVGMDAENLAGMYRLLSGEKGYGCSWDPVSPDQARRSDPLGKVSLLMDWTGTPRDVADPWYTGDFNATFRDVYAGCSAMLQRLLSQSPE</sequence>
<keyword evidence="3 6" id="KW-0378">Hydrolase</keyword>
<evidence type="ECO:0000256" key="3">
    <source>
        <dbReference type="ARBA" id="ARBA00022801"/>
    </source>
</evidence>
<comment type="similarity">
    <text evidence="1">Belongs to the low molecular weight phosphotyrosine protein phosphatase family.</text>
</comment>
<accession>A0ABU7R9B8</accession>
<dbReference type="PANTHER" id="PTHR11717:SF7">
    <property type="entry name" value="LOW MOLECULAR WEIGHT PHOSPHOTYROSINE PROTEIN PHOSPHATASE"/>
    <property type="match status" value="1"/>
</dbReference>
<reference evidence="6 7" key="1">
    <citation type="submission" date="2024-01" db="EMBL/GenBank/DDBJ databases">
        <title>Description of Olsenella sp. nov., isolated from pig feces.</title>
        <authorList>
            <person name="Chang Y.-H."/>
        </authorList>
    </citation>
    <scope>NUCLEOTIDE SEQUENCE [LARGE SCALE GENOMIC DNA]</scope>
    <source>
        <strain evidence="6 7">YH-ols2223</strain>
    </source>
</reference>
<evidence type="ECO:0000256" key="2">
    <source>
        <dbReference type="ARBA" id="ARBA00013064"/>
    </source>
</evidence>
<dbReference type="EC" id="3.1.3.48" evidence="2"/>
<dbReference type="InterPro" id="IPR017867">
    <property type="entry name" value="Tyr_phospatase_low_mol_wt"/>
</dbReference>
<organism evidence="6 7">
    <name type="scientific">Olsenella absiana</name>
    <dbReference type="NCBI Taxonomy" id="3115222"/>
    <lineage>
        <taxon>Bacteria</taxon>
        <taxon>Bacillati</taxon>
        <taxon>Actinomycetota</taxon>
        <taxon>Coriobacteriia</taxon>
        <taxon>Coriobacteriales</taxon>
        <taxon>Atopobiaceae</taxon>
        <taxon>Olsenella</taxon>
    </lineage>
</organism>
<proteinExistence type="inferred from homology"/>
<dbReference type="Gene3D" id="3.40.50.2300">
    <property type="match status" value="1"/>
</dbReference>
<dbReference type="SMART" id="SM00226">
    <property type="entry name" value="LMWPc"/>
    <property type="match status" value="1"/>
</dbReference>
<evidence type="ECO:0000256" key="1">
    <source>
        <dbReference type="ARBA" id="ARBA00011063"/>
    </source>
</evidence>
<evidence type="ECO:0000313" key="6">
    <source>
        <dbReference type="EMBL" id="MEE6147201.1"/>
    </source>
</evidence>
<evidence type="ECO:0000259" key="5">
    <source>
        <dbReference type="SMART" id="SM00226"/>
    </source>
</evidence>